<feature type="transmembrane region" description="Helical" evidence="1">
    <location>
        <begin position="49"/>
        <end position="75"/>
    </location>
</feature>
<keyword evidence="1" id="KW-0812">Transmembrane</keyword>
<evidence type="ECO:0000256" key="1">
    <source>
        <dbReference type="SAM" id="Phobius"/>
    </source>
</evidence>
<protein>
    <submittedName>
        <fullName evidence="2">SdpI family protein</fullName>
    </submittedName>
</protein>
<feature type="transmembrane region" description="Helical" evidence="1">
    <location>
        <begin position="6"/>
        <end position="28"/>
    </location>
</feature>
<sequence>MPFAPNVIAVVLNALMLVLCLPLAIKAVPIQYLYGYRTSRSTANEKAWYAANAAFGKGASVVSAAALAAGAVMLGVRYGTELVFWEYGFALLYPVVVLAFVVGAAAAERALNGLAKKDGE</sequence>
<reference evidence="2" key="2">
    <citation type="journal article" date="2021" name="PeerJ">
        <title>Extensive microbial diversity within the chicken gut microbiome revealed by metagenomics and culture.</title>
        <authorList>
            <person name="Gilroy R."/>
            <person name="Ravi A."/>
            <person name="Getino M."/>
            <person name="Pursley I."/>
            <person name="Horton D.L."/>
            <person name="Alikhan N.F."/>
            <person name="Baker D."/>
            <person name="Gharbi K."/>
            <person name="Hall N."/>
            <person name="Watson M."/>
            <person name="Adriaenssens E.M."/>
            <person name="Foster-Nyarko E."/>
            <person name="Jarju S."/>
            <person name="Secka A."/>
            <person name="Antonio M."/>
            <person name="Oren A."/>
            <person name="Chaudhuri R.R."/>
            <person name="La Ragione R."/>
            <person name="Hildebrand F."/>
            <person name="Pallen M.J."/>
        </authorList>
    </citation>
    <scope>NUCLEOTIDE SEQUENCE</scope>
    <source>
        <strain evidence="2">1063</strain>
    </source>
</reference>
<keyword evidence="1" id="KW-0472">Membrane</keyword>
<comment type="caution">
    <text evidence="2">The sequence shown here is derived from an EMBL/GenBank/DDBJ whole genome shotgun (WGS) entry which is preliminary data.</text>
</comment>
<organism evidence="2 3">
    <name type="scientific">Candidatus Limadaptatus stercorigallinarum</name>
    <dbReference type="NCBI Taxonomy" id="2840845"/>
    <lineage>
        <taxon>Bacteria</taxon>
        <taxon>Bacillati</taxon>
        <taxon>Bacillota</taxon>
        <taxon>Clostridia</taxon>
        <taxon>Eubacteriales</taxon>
        <taxon>Candidatus Limadaptatus</taxon>
    </lineage>
</organism>
<gene>
    <name evidence="2" type="ORF">IAD51_00140</name>
</gene>
<accession>A0A9D1HSP6</accession>
<dbReference type="Pfam" id="PF13630">
    <property type="entry name" value="SdpI"/>
    <property type="match status" value="1"/>
</dbReference>
<name>A0A9D1HSP6_9FIRM</name>
<keyword evidence="1" id="KW-1133">Transmembrane helix</keyword>
<dbReference type="InterPro" id="IPR025962">
    <property type="entry name" value="SdpI/YhfL"/>
</dbReference>
<dbReference type="Proteomes" id="UP000824088">
    <property type="component" value="Unassembled WGS sequence"/>
</dbReference>
<evidence type="ECO:0000313" key="2">
    <source>
        <dbReference type="EMBL" id="HIU20640.1"/>
    </source>
</evidence>
<proteinExistence type="predicted"/>
<evidence type="ECO:0000313" key="3">
    <source>
        <dbReference type="Proteomes" id="UP000824088"/>
    </source>
</evidence>
<dbReference type="AlphaFoldDB" id="A0A9D1HSP6"/>
<dbReference type="EMBL" id="DVMN01000002">
    <property type="protein sequence ID" value="HIU20640.1"/>
    <property type="molecule type" value="Genomic_DNA"/>
</dbReference>
<feature type="transmembrane region" description="Helical" evidence="1">
    <location>
        <begin position="87"/>
        <end position="107"/>
    </location>
</feature>
<reference evidence="2" key="1">
    <citation type="submission" date="2020-10" db="EMBL/GenBank/DDBJ databases">
        <authorList>
            <person name="Gilroy R."/>
        </authorList>
    </citation>
    <scope>NUCLEOTIDE SEQUENCE</scope>
    <source>
        <strain evidence="2">1063</strain>
    </source>
</reference>